<feature type="compositionally biased region" description="Basic residues" evidence="8">
    <location>
        <begin position="446"/>
        <end position="461"/>
    </location>
</feature>
<comment type="function">
    <text evidence="5">Component of the SWR1 complex which mediates the ATP-dependent exchange of histone H2A for the H2A variant HZT1 leading to transcriptional regulation of selected genes by chromatin remodeling. Involved in chromosome stability.</text>
</comment>
<dbReference type="Pfam" id="PF00022">
    <property type="entry name" value="Actin"/>
    <property type="match status" value="1"/>
</dbReference>
<evidence type="ECO:0000256" key="6">
    <source>
        <dbReference type="ARBA" id="ARBA00063309"/>
    </source>
</evidence>
<dbReference type="InterPro" id="IPR004000">
    <property type="entry name" value="Actin"/>
</dbReference>
<feature type="region of interest" description="Disordered" evidence="8">
    <location>
        <begin position="407"/>
        <end position="461"/>
    </location>
</feature>
<reference evidence="9" key="1">
    <citation type="submission" date="2022-07" db="EMBL/GenBank/DDBJ databases">
        <title>Genome Sequence of Physisporinus lineatus.</title>
        <authorList>
            <person name="Buettner E."/>
        </authorList>
    </citation>
    <scope>NUCLEOTIDE SEQUENCE</scope>
    <source>
        <strain evidence="9">VT162</strain>
    </source>
</reference>
<evidence type="ECO:0000256" key="2">
    <source>
        <dbReference type="ARBA" id="ARBA00005665"/>
    </source>
</evidence>
<evidence type="ECO:0000313" key="9">
    <source>
        <dbReference type="EMBL" id="KAJ3489979.1"/>
    </source>
</evidence>
<evidence type="ECO:0000256" key="1">
    <source>
        <dbReference type="ARBA" id="ARBA00004496"/>
    </source>
</evidence>
<evidence type="ECO:0000256" key="3">
    <source>
        <dbReference type="ARBA" id="ARBA00018633"/>
    </source>
</evidence>
<dbReference type="PANTHER" id="PTHR11937">
    <property type="entry name" value="ACTIN"/>
    <property type="match status" value="1"/>
</dbReference>
<evidence type="ECO:0000256" key="5">
    <source>
        <dbReference type="ARBA" id="ARBA00025222"/>
    </source>
</evidence>
<comment type="caution">
    <text evidence="9">The sequence shown here is derived from an EMBL/GenBank/DDBJ whole genome shotgun (WGS) entry which is preliminary data.</text>
</comment>
<dbReference type="SUPFAM" id="SSF53067">
    <property type="entry name" value="Actin-like ATPase domain"/>
    <property type="match status" value="2"/>
</dbReference>
<evidence type="ECO:0000256" key="4">
    <source>
        <dbReference type="ARBA" id="ARBA00022490"/>
    </source>
</evidence>
<name>A0AAD5VA00_9APHY</name>
<dbReference type="Gene3D" id="2.30.36.70">
    <property type="entry name" value="Actin, Chain A, domain 2"/>
    <property type="match status" value="1"/>
</dbReference>
<comment type="subunit">
    <text evidence="6">Component of the SWR1 chromatin remodeling complex.</text>
</comment>
<sequence>MGSKTLVVDNGAASIKIGFSTDPNAPPRVIPNAIIRSKGDKATYIGDEIQHCRDFASLHFRLPFEKGYVVDWDAQKAIWDRLFNPTSLGVEPNEISLLLTEPYFNLPNVQEVYDQFVFEEYEFQAYHRCTPASFMPWGDLFALPGAPPPECMLIVDAGFSFTHVVPMVNGLVVWSAVKRIDVGGKLLTNHLKELVSFRQWNMMDETHIINHVKESCCFVSSDYKRDLELCHTNPRRNSIVQEYILPDFSINRQGRVRKDQENMEDSYQILYMNNERFSVPEILFRPDDIGLEEVGIAGTIAHSISLLPEDIQGMFWANIGLIGGSTQFPGFRDRLLSELRGLAPADCMVSISQSKDPVVQAYRSALSLSASPYFPQRLVTRAEYLEMGSSAGRRKFADWKPISEKEAMRSNKETGGASVKGRGSGRHKEDVGDEEDGDDGDFVVAKRGRGGRRGGSASRRR</sequence>
<dbReference type="Gene3D" id="3.30.420.40">
    <property type="match status" value="2"/>
</dbReference>
<dbReference type="EMBL" id="JANAWD010000035">
    <property type="protein sequence ID" value="KAJ3489979.1"/>
    <property type="molecule type" value="Genomic_DNA"/>
</dbReference>
<dbReference type="Gene3D" id="3.90.640.10">
    <property type="entry name" value="Actin, Chain A, domain 4"/>
    <property type="match status" value="1"/>
</dbReference>
<dbReference type="SMART" id="SM00268">
    <property type="entry name" value="ACTIN"/>
    <property type="match status" value="1"/>
</dbReference>
<comment type="similarity">
    <text evidence="2">Belongs to the actin family. ARP6 subfamily.</text>
</comment>
<dbReference type="GO" id="GO:0005634">
    <property type="term" value="C:nucleus"/>
    <property type="evidence" value="ECO:0007669"/>
    <property type="project" value="UniProtKB-ARBA"/>
</dbReference>
<gene>
    <name evidence="9" type="ORF">NLI96_g1756</name>
</gene>
<dbReference type="InterPro" id="IPR043129">
    <property type="entry name" value="ATPase_NBD"/>
</dbReference>
<dbReference type="GO" id="GO:0005737">
    <property type="term" value="C:cytoplasm"/>
    <property type="evidence" value="ECO:0007669"/>
    <property type="project" value="UniProtKB-SubCell"/>
</dbReference>
<dbReference type="FunFam" id="3.90.640.10:FF:000014">
    <property type="entry name" value="Putative actin-related protein 6"/>
    <property type="match status" value="1"/>
</dbReference>
<feature type="compositionally biased region" description="Acidic residues" evidence="8">
    <location>
        <begin position="431"/>
        <end position="441"/>
    </location>
</feature>
<protein>
    <recommendedName>
        <fullName evidence="3">Actin-like protein ARP6</fullName>
    </recommendedName>
    <alternativeName>
        <fullName evidence="7">Actin-like protein arp6</fullName>
    </alternativeName>
</protein>
<evidence type="ECO:0000256" key="8">
    <source>
        <dbReference type="SAM" id="MobiDB-lite"/>
    </source>
</evidence>
<dbReference type="CDD" id="cd10210">
    <property type="entry name" value="ASKHA_NBD_Arp6"/>
    <property type="match status" value="1"/>
</dbReference>
<evidence type="ECO:0000256" key="7">
    <source>
        <dbReference type="ARBA" id="ARBA00073820"/>
    </source>
</evidence>
<proteinExistence type="inferred from homology"/>
<accession>A0AAD5VA00</accession>
<dbReference type="Proteomes" id="UP001212997">
    <property type="component" value="Unassembled WGS sequence"/>
</dbReference>
<comment type="subcellular location">
    <subcellularLocation>
        <location evidence="1">Cytoplasm</location>
    </subcellularLocation>
</comment>
<keyword evidence="10" id="KW-1185">Reference proteome</keyword>
<keyword evidence="4" id="KW-0963">Cytoplasm</keyword>
<evidence type="ECO:0000313" key="10">
    <source>
        <dbReference type="Proteomes" id="UP001212997"/>
    </source>
</evidence>
<dbReference type="AlphaFoldDB" id="A0AAD5VA00"/>
<organism evidence="9 10">
    <name type="scientific">Meripilus lineatus</name>
    <dbReference type="NCBI Taxonomy" id="2056292"/>
    <lineage>
        <taxon>Eukaryota</taxon>
        <taxon>Fungi</taxon>
        <taxon>Dikarya</taxon>
        <taxon>Basidiomycota</taxon>
        <taxon>Agaricomycotina</taxon>
        <taxon>Agaricomycetes</taxon>
        <taxon>Polyporales</taxon>
        <taxon>Meripilaceae</taxon>
        <taxon>Meripilus</taxon>
    </lineage>
</organism>